<protein>
    <recommendedName>
        <fullName evidence="3">DUF2851 domain-containing protein</fullName>
    </recommendedName>
</protein>
<organism evidence="1 2">
    <name type="scientific">Rubricoccus marinus</name>
    <dbReference type="NCBI Taxonomy" id="716817"/>
    <lineage>
        <taxon>Bacteria</taxon>
        <taxon>Pseudomonadati</taxon>
        <taxon>Rhodothermota</taxon>
        <taxon>Rhodothermia</taxon>
        <taxon>Rhodothermales</taxon>
        <taxon>Rubricoccaceae</taxon>
        <taxon>Rubricoccus</taxon>
    </lineage>
</organism>
<proteinExistence type="predicted"/>
<evidence type="ECO:0008006" key="3">
    <source>
        <dbReference type="Google" id="ProtNLM"/>
    </source>
</evidence>
<keyword evidence="2" id="KW-1185">Reference proteome</keyword>
<dbReference type="Proteomes" id="UP000216446">
    <property type="component" value="Unassembled WGS sequence"/>
</dbReference>
<gene>
    <name evidence="1" type="ORF">BSZ36_04470</name>
</gene>
<dbReference type="InParanoid" id="A0A259U426"/>
<comment type="caution">
    <text evidence="1">The sequence shown here is derived from an EMBL/GenBank/DDBJ whole genome shotgun (WGS) entry which is preliminary data.</text>
</comment>
<accession>A0A259U426</accession>
<evidence type="ECO:0000313" key="1">
    <source>
        <dbReference type="EMBL" id="OZC04588.1"/>
    </source>
</evidence>
<dbReference type="EMBL" id="MQWB01000001">
    <property type="protein sequence ID" value="OZC04588.1"/>
    <property type="molecule type" value="Genomic_DNA"/>
</dbReference>
<reference evidence="1 2" key="1">
    <citation type="submission" date="2016-11" db="EMBL/GenBank/DDBJ databases">
        <title>Study of marine rhodopsin-containing bacteria.</title>
        <authorList>
            <person name="Yoshizawa S."/>
            <person name="Kumagai Y."/>
            <person name="Kogure K."/>
        </authorList>
    </citation>
    <scope>NUCLEOTIDE SEQUENCE [LARGE SCALE GENOMIC DNA]</scope>
    <source>
        <strain evidence="1 2">SG-29</strain>
    </source>
</reference>
<dbReference type="InterPro" id="IPR021272">
    <property type="entry name" value="DUF2851"/>
</dbReference>
<evidence type="ECO:0000313" key="2">
    <source>
        <dbReference type="Proteomes" id="UP000216446"/>
    </source>
</evidence>
<name>A0A259U426_9BACT</name>
<dbReference type="AlphaFoldDB" id="A0A259U426"/>
<sequence>MAEPDAPVWRVPEAVIQDAWGRLLFDTSNLKTTTGEPVVILSPGHLNRGSGPDFSQATVRIGSAPEDLLWAGDIEIHRTSAEWNRHRHGEDPAYARVVLHVVLSPDHTTGTLTRSDGTGIPELVLLPHLDRSLRALVHDFHAQPVGLVPYCSERWGAVPESQRRAFVRETGVERLRMRAQRLAREYGRSPSPERLLIQALFRALGYAPNADAMERLARRLPLQLVRSLDAYDDIYALLIGLAGLADTRFFSEDFGDRFASLASAHALPRSMAPEAWRHGGRPANAPRRRLAQAAALLSAGGLLRDEPLAQLGDALAAEQPVQALRERIRAQAVENVPGIGASRADVILANAVLPVLYLDAELREDHAAEAHVLAALDALPPESDRITRAFEEAGLEPTSALISQGMHQLAEAYCEEGRCARCAIGVQLYPALAGV</sequence>
<dbReference type="Pfam" id="PF11013">
    <property type="entry name" value="DUF2851"/>
    <property type="match status" value="1"/>
</dbReference>